<protein>
    <submittedName>
        <fullName evidence="1">Uncharacterized protein</fullName>
    </submittedName>
</protein>
<evidence type="ECO:0000313" key="1">
    <source>
        <dbReference type="EMBL" id="RKP31941.1"/>
    </source>
</evidence>
<dbReference type="AlphaFoldDB" id="A0A4P9ZHZ5"/>
<reference evidence="2" key="1">
    <citation type="journal article" date="2018" name="Nat. Microbiol.">
        <title>Leveraging single-cell genomics to expand the fungal tree of life.</title>
        <authorList>
            <person name="Ahrendt S.R."/>
            <person name="Quandt C.A."/>
            <person name="Ciobanu D."/>
            <person name="Clum A."/>
            <person name="Salamov A."/>
            <person name="Andreopoulos B."/>
            <person name="Cheng J.F."/>
            <person name="Woyke T."/>
            <person name="Pelin A."/>
            <person name="Henrissat B."/>
            <person name="Reynolds N.K."/>
            <person name="Benny G.L."/>
            <person name="Smith M.E."/>
            <person name="James T.Y."/>
            <person name="Grigoriev I.V."/>
        </authorList>
    </citation>
    <scope>NUCLEOTIDE SEQUENCE [LARGE SCALE GENOMIC DNA]</scope>
    <source>
        <strain evidence="2">Baker2002</strain>
    </source>
</reference>
<dbReference type="Proteomes" id="UP000268321">
    <property type="component" value="Unassembled WGS sequence"/>
</dbReference>
<proteinExistence type="predicted"/>
<accession>A0A4P9ZHZ5</accession>
<dbReference type="EMBL" id="ML004435">
    <property type="protein sequence ID" value="RKP31941.1"/>
    <property type="molecule type" value="Genomic_DNA"/>
</dbReference>
<evidence type="ECO:0000313" key="2">
    <source>
        <dbReference type="Proteomes" id="UP000268321"/>
    </source>
</evidence>
<organism evidence="1 2">
    <name type="scientific">Metschnikowia bicuspidata</name>
    <dbReference type="NCBI Taxonomy" id="27322"/>
    <lineage>
        <taxon>Eukaryota</taxon>
        <taxon>Fungi</taxon>
        <taxon>Dikarya</taxon>
        <taxon>Ascomycota</taxon>
        <taxon>Saccharomycotina</taxon>
        <taxon>Pichiomycetes</taxon>
        <taxon>Metschnikowiaceae</taxon>
        <taxon>Metschnikowia</taxon>
    </lineage>
</organism>
<name>A0A4P9ZHZ5_9ASCO</name>
<sequence length="212" mass="25222">MKFSFATTSVGPLLTVQTPLTSHLTPKYLQSLPQSVQWKCLYKRLYKLRHFIPQNSRLAYCLLLRTRFSHHDVELRRRLFLELETPITSSEWVRRLANTYAFVFNATCNPTDTPPHVNFYEEWRNATKPRIETSILLSVLRMHSEMRNESLHRDYGWVNETRVFYDSVIKAVEEAKQKEINRLHNLKKLHFLVFFQHEKTLASLNESMHLCL</sequence>
<dbReference type="OrthoDB" id="3991133at2759"/>
<keyword evidence="2" id="KW-1185">Reference proteome</keyword>
<gene>
    <name evidence="1" type="ORF">METBISCDRAFT_26084</name>
</gene>